<organism evidence="6 7">
    <name type="scientific">Sphingomonas jatrophae</name>
    <dbReference type="NCBI Taxonomy" id="1166337"/>
    <lineage>
        <taxon>Bacteria</taxon>
        <taxon>Pseudomonadati</taxon>
        <taxon>Pseudomonadota</taxon>
        <taxon>Alphaproteobacteria</taxon>
        <taxon>Sphingomonadales</taxon>
        <taxon>Sphingomonadaceae</taxon>
        <taxon>Sphingomonas</taxon>
    </lineage>
</organism>
<dbReference type="PANTHER" id="PTHR11061">
    <property type="entry name" value="RNA M5U METHYLTRANSFERASE"/>
    <property type="match status" value="1"/>
</dbReference>
<accession>A0A1I6JFB5</accession>
<dbReference type="GO" id="GO:0070041">
    <property type="term" value="F:rRNA (uridine-C5-)-methyltransferase activity"/>
    <property type="evidence" value="ECO:0007669"/>
    <property type="project" value="TreeGrafter"/>
</dbReference>
<proteinExistence type="inferred from homology"/>
<dbReference type="EMBL" id="FOZG01000001">
    <property type="protein sequence ID" value="SFR77300.1"/>
    <property type="molecule type" value="Genomic_DNA"/>
</dbReference>
<evidence type="ECO:0000256" key="2">
    <source>
        <dbReference type="ARBA" id="ARBA00022679"/>
    </source>
</evidence>
<evidence type="ECO:0000256" key="1">
    <source>
        <dbReference type="ARBA" id="ARBA00022603"/>
    </source>
</evidence>
<name>A0A1I6JFB5_9SPHN</name>
<dbReference type="SUPFAM" id="SSF53335">
    <property type="entry name" value="S-adenosyl-L-methionine-dependent methyltransferases"/>
    <property type="match status" value="1"/>
</dbReference>
<dbReference type="OrthoDB" id="9804590at2"/>
<feature type="binding site" evidence="4">
    <location>
        <position position="323"/>
    </location>
    <ligand>
        <name>S-adenosyl-L-methionine</name>
        <dbReference type="ChEBI" id="CHEBI:59789"/>
    </ligand>
</feature>
<dbReference type="RefSeq" id="WP_093313524.1">
    <property type="nucleotide sequence ID" value="NZ_FOZG01000001.1"/>
</dbReference>
<sequence length="392" mass="41261">MNILRLAARGDGVAEDGSHWPLTAPGDTIVDGVAVAGPHRIVPPCRHFPRCGGCQIQQVDDEAYRAFLVERVGGALASQRLSAEIRAPHLSPPNSRRRATLHAQRMGKAVLLGFREEKSHAIVDMRECHILAPALFALVAPLRQLLGQLLPSKGVASVSLTLADQGVDASIGPVRAEGLAAAEALTDFAQAHGLARLSLDEGYGAEPRWEPAGVTVTLGGVQVPLPVGAFLQATADGEAALVAGVREAVGDAATVADLFAGLGTFALALGGKVLAVEGARDAALALRTAAGRVQRPVLVEHRDLFRRPLDAKELGRFDAVVLDPPRAGAKEQMPALAASGIGRIAYVSCNPATFARDARTLVDAGWRLAWVRPVGQFRWSIHVELVAAFDRG</sequence>
<feature type="binding site" evidence="4">
    <location>
        <position position="232"/>
    </location>
    <ligand>
        <name>S-adenosyl-L-methionine</name>
        <dbReference type="ChEBI" id="CHEBI:59789"/>
    </ligand>
</feature>
<dbReference type="Gene3D" id="3.40.50.150">
    <property type="entry name" value="Vaccinia Virus protein VP39"/>
    <property type="match status" value="1"/>
</dbReference>
<dbReference type="InterPro" id="IPR029063">
    <property type="entry name" value="SAM-dependent_MTases_sf"/>
</dbReference>
<dbReference type="PANTHER" id="PTHR11061:SF49">
    <property type="entry name" value="23S RRNA (URACIL(1939)-C(5))-METHYLTRANSFERASE RLMD"/>
    <property type="match status" value="1"/>
</dbReference>
<dbReference type="PROSITE" id="PS01230">
    <property type="entry name" value="TRMA_1"/>
    <property type="match status" value="1"/>
</dbReference>
<dbReference type="GO" id="GO:0070475">
    <property type="term" value="P:rRNA base methylation"/>
    <property type="evidence" value="ECO:0007669"/>
    <property type="project" value="TreeGrafter"/>
</dbReference>
<dbReference type="STRING" id="1166337.SAMN05192580_0168"/>
<dbReference type="Pfam" id="PF05958">
    <property type="entry name" value="tRNA_U5-meth_tr"/>
    <property type="match status" value="1"/>
</dbReference>
<feature type="active site" evidence="5">
    <location>
        <position position="349"/>
    </location>
</feature>
<dbReference type="AlphaFoldDB" id="A0A1I6JFB5"/>
<evidence type="ECO:0000256" key="3">
    <source>
        <dbReference type="ARBA" id="ARBA00022691"/>
    </source>
</evidence>
<protein>
    <submittedName>
        <fullName evidence="6">23S rRNA m(5)U-1939 methyltransferase</fullName>
    </submittedName>
</protein>
<dbReference type="PROSITE" id="PS51687">
    <property type="entry name" value="SAM_MT_RNA_M5U"/>
    <property type="match status" value="1"/>
</dbReference>
<reference evidence="6 7" key="1">
    <citation type="submission" date="2016-10" db="EMBL/GenBank/DDBJ databases">
        <authorList>
            <person name="de Groot N.N."/>
        </authorList>
    </citation>
    <scope>NUCLEOTIDE SEQUENCE [LARGE SCALE GENOMIC DNA]</scope>
    <source>
        <strain evidence="6 7">S5-249</strain>
    </source>
</reference>
<dbReference type="InterPro" id="IPR010280">
    <property type="entry name" value="U5_MeTrfase_fam"/>
</dbReference>
<feature type="binding site" evidence="4">
    <location>
        <position position="277"/>
    </location>
    <ligand>
        <name>S-adenosyl-L-methionine</name>
        <dbReference type="ChEBI" id="CHEBI:59789"/>
    </ligand>
</feature>
<evidence type="ECO:0000313" key="6">
    <source>
        <dbReference type="EMBL" id="SFR77300.1"/>
    </source>
</evidence>
<keyword evidence="2 4" id="KW-0808">Transferase</keyword>
<dbReference type="Gene3D" id="2.40.50.1070">
    <property type="match status" value="1"/>
</dbReference>
<evidence type="ECO:0000313" key="7">
    <source>
        <dbReference type="Proteomes" id="UP000198824"/>
    </source>
</evidence>
<dbReference type="InterPro" id="IPR030390">
    <property type="entry name" value="MeTrfase_TrmA_AS"/>
</dbReference>
<gene>
    <name evidence="6" type="ORF">SAMN05192580_0168</name>
</gene>
<keyword evidence="3 4" id="KW-0949">S-adenosyl-L-methionine</keyword>
<evidence type="ECO:0000256" key="4">
    <source>
        <dbReference type="PROSITE-ProRule" id="PRU01024"/>
    </source>
</evidence>
<dbReference type="Proteomes" id="UP000198824">
    <property type="component" value="Unassembled WGS sequence"/>
</dbReference>
<keyword evidence="7" id="KW-1185">Reference proteome</keyword>
<keyword evidence="1 4" id="KW-0489">Methyltransferase</keyword>
<evidence type="ECO:0000256" key="5">
    <source>
        <dbReference type="PROSITE-ProRule" id="PRU10015"/>
    </source>
</evidence>
<feature type="active site" description="Nucleophile" evidence="4">
    <location>
        <position position="349"/>
    </location>
</feature>
<dbReference type="CDD" id="cd02440">
    <property type="entry name" value="AdoMet_MTases"/>
    <property type="match status" value="1"/>
</dbReference>
<comment type="similarity">
    <text evidence="4">Belongs to the class I-like SAM-binding methyltransferase superfamily. RNA M5U methyltransferase family.</text>
</comment>
<feature type="binding site" evidence="4">
    <location>
        <position position="259"/>
    </location>
    <ligand>
        <name>S-adenosyl-L-methionine</name>
        <dbReference type="ChEBI" id="CHEBI:59789"/>
    </ligand>
</feature>